<evidence type="ECO:0000313" key="8">
    <source>
        <dbReference type="EMBL" id="QTD47608.1"/>
    </source>
</evidence>
<keyword evidence="5 7" id="KW-0808">Transferase</keyword>
<evidence type="ECO:0000313" key="9">
    <source>
        <dbReference type="Proteomes" id="UP000663929"/>
    </source>
</evidence>
<comment type="function">
    <text evidence="7">Catalyzes the methyl esterification of L-isoaspartyl residues in peptides and proteins that result from spontaneous decomposition of normal L-aspartyl and L-asparaginyl residues. It plays a role in the repair and/or degradation of damaged proteins.</text>
</comment>
<dbReference type="HAMAP" id="MF_00090">
    <property type="entry name" value="PIMT"/>
    <property type="match status" value="1"/>
</dbReference>
<dbReference type="GO" id="GO:0030091">
    <property type="term" value="P:protein repair"/>
    <property type="evidence" value="ECO:0007669"/>
    <property type="project" value="UniProtKB-UniRule"/>
</dbReference>
<sequence>MNTIFAMVCASLFLFQGDYQKERARMVADQIRARGVRDAAVLAAMESVERHRFVPKHLRHDAYEDHPLPIGHGQTISQPYIVAAMTEMLRVDSDSVVLEVGTGSGYQAAILARIVKRVYTLEVIAPLARRAVTTLRENGMTNVTVKEGDGYYGWAEKGPFDGIVVTAAASHIPPPLVDQLKPGGWMVIPVGPVFAVQSLMLVHKREDGTITKKKVMSVRFVPLTGNH</sequence>
<dbReference type="NCBIfam" id="TIGR00080">
    <property type="entry name" value="pimt"/>
    <property type="match status" value="1"/>
</dbReference>
<comment type="subcellular location">
    <subcellularLocation>
        <location evidence="1 7">Cytoplasm</location>
    </subcellularLocation>
</comment>
<evidence type="ECO:0000256" key="3">
    <source>
        <dbReference type="ARBA" id="ARBA00022490"/>
    </source>
</evidence>
<keyword evidence="4 7" id="KW-0489">Methyltransferase</keyword>
<evidence type="ECO:0000256" key="7">
    <source>
        <dbReference type="HAMAP-Rule" id="MF_00090"/>
    </source>
</evidence>
<dbReference type="Proteomes" id="UP000663929">
    <property type="component" value="Chromosome"/>
</dbReference>
<dbReference type="AlphaFoldDB" id="A0A8A4TFX1"/>
<feature type="active site" evidence="7">
    <location>
        <position position="77"/>
    </location>
</feature>
<dbReference type="GO" id="GO:0004719">
    <property type="term" value="F:protein-L-isoaspartate (D-aspartate) O-methyltransferase activity"/>
    <property type="evidence" value="ECO:0007669"/>
    <property type="project" value="UniProtKB-UniRule"/>
</dbReference>
<dbReference type="Gene3D" id="3.40.50.150">
    <property type="entry name" value="Vaccinia Virus protein VP39"/>
    <property type="match status" value="1"/>
</dbReference>
<dbReference type="PANTHER" id="PTHR11579:SF0">
    <property type="entry name" value="PROTEIN-L-ISOASPARTATE(D-ASPARTATE) O-METHYLTRANSFERASE"/>
    <property type="match status" value="1"/>
</dbReference>
<evidence type="ECO:0000256" key="4">
    <source>
        <dbReference type="ARBA" id="ARBA00022603"/>
    </source>
</evidence>
<dbReference type="InterPro" id="IPR029063">
    <property type="entry name" value="SAM-dependent_MTases_sf"/>
</dbReference>
<dbReference type="EMBL" id="CP071793">
    <property type="protein sequence ID" value="QTD47608.1"/>
    <property type="molecule type" value="Genomic_DNA"/>
</dbReference>
<evidence type="ECO:0000256" key="1">
    <source>
        <dbReference type="ARBA" id="ARBA00004496"/>
    </source>
</evidence>
<dbReference type="FunFam" id="3.40.50.150:FF:000010">
    <property type="entry name" value="Protein-L-isoaspartate O-methyltransferase"/>
    <property type="match status" value="1"/>
</dbReference>
<comment type="similarity">
    <text evidence="2 7">Belongs to the methyltransferase superfamily. L-isoaspartyl/D-aspartyl protein methyltransferase family.</text>
</comment>
<dbReference type="EC" id="2.1.1.77" evidence="7"/>
<gene>
    <name evidence="7" type="primary">pcm</name>
    <name evidence="8" type="ORF">J3U87_18610</name>
</gene>
<dbReference type="CDD" id="cd02440">
    <property type="entry name" value="AdoMet_MTases"/>
    <property type="match status" value="1"/>
</dbReference>
<dbReference type="NCBIfam" id="NF001453">
    <property type="entry name" value="PRK00312.1"/>
    <property type="match status" value="1"/>
</dbReference>
<dbReference type="GO" id="GO:0005737">
    <property type="term" value="C:cytoplasm"/>
    <property type="evidence" value="ECO:0007669"/>
    <property type="project" value="UniProtKB-SubCell"/>
</dbReference>
<reference evidence="8" key="1">
    <citation type="submission" date="2021-03" db="EMBL/GenBank/DDBJ databases">
        <title>Acanthopleuribacteraceae sp. M133.</title>
        <authorList>
            <person name="Wang G."/>
        </authorList>
    </citation>
    <scope>NUCLEOTIDE SEQUENCE</scope>
    <source>
        <strain evidence="8">M133</strain>
    </source>
</reference>
<dbReference type="PANTHER" id="PTHR11579">
    <property type="entry name" value="PROTEIN-L-ISOASPARTATE O-METHYLTRANSFERASE"/>
    <property type="match status" value="1"/>
</dbReference>
<evidence type="ECO:0000256" key="2">
    <source>
        <dbReference type="ARBA" id="ARBA00005369"/>
    </source>
</evidence>
<keyword evidence="9" id="KW-1185">Reference proteome</keyword>
<protein>
    <recommendedName>
        <fullName evidence="7">Protein-L-isoaspartate O-methyltransferase</fullName>
        <ecNumber evidence="7">2.1.1.77</ecNumber>
    </recommendedName>
    <alternativeName>
        <fullName evidence="7">L-isoaspartyl protein carboxyl methyltransferase</fullName>
    </alternativeName>
    <alternativeName>
        <fullName evidence="7">Protein L-isoaspartyl methyltransferase</fullName>
    </alternativeName>
    <alternativeName>
        <fullName evidence="7">Protein-beta-aspartate methyltransferase</fullName>
        <shortName evidence="7">PIMT</shortName>
    </alternativeName>
</protein>
<evidence type="ECO:0000256" key="6">
    <source>
        <dbReference type="ARBA" id="ARBA00022691"/>
    </source>
</evidence>
<dbReference type="GO" id="GO:0032259">
    <property type="term" value="P:methylation"/>
    <property type="evidence" value="ECO:0007669"/>
    <property type="project" value="UniProtKB-KW"/>
</dbReference>
<dbReference type="SUPFAM" id="SSF53335">
    <property type="entry name" value="S-adenosyl-L-methionine-dependent methyltransferases"/>
    <property type="match status" value="1"/>
</dbReference>
<dbReference type="InterPro" id="IPR000682">
    <property type="entry name" value="PCMT"/>
</dbReference>
<accession>A0A8A4TFX1</accession>
<organism evidence="8 9">
    <name type="scientific">Sulfidibacter corallicola</name>
    <dbReference type="NCBI Taxonomy" id="2818388"/>
    <lineage>
        <taxon>Bacteria</taxon>
        <taxon>Pseudomonadati</taxon>
        <taxon>Acidobacteriota</taxon>
        <taxon>Holophagae</taxon>
        <taxon>Acanthopleuribacterales</taxon>
        <taxon>Acanthopleuribacteraceae</taxon>
        <taxon>Sulfidibacter</taxon>
    </lineage>
</organism>
<keyword evidence="6 7" id="KW-0949">S-adenosyl-L-methionine</keyword>
<dbReference type="KEGG" id="scor:J3U87_18610"/>
<evidence type="ECO:0000256" key="5">
    <source>
        <dbReference type="ARBA" id="ARBA00022679"/>
    </source>
</evidence>
<dbReference type="Pfam" id="PF01135">
    <property type="entry name" value="PCMT"/>
    <property type="match status" value="1"/>
</dbReference>
<comment type="catalytic activity">
    <reaction evidence="7">
        <text>[protein]-L-isoaspartate + S-adenosyl-L-methionine = [protein]-L-isoaspartate alpha-methyl ester + S-adenosyl-L-homocysteine</text>
        <dbReference type="Rhea" id="RHEA:12705"/>
        <dbReference type="Rhea" id="RHEA-COMP:12143"/>
        <dbReference type="Rhea" id="RHEA-COMP:12144"/>
        <dbReference type="ChEBI" id="CHEBI:57856"/>
        <dbReference type="ChEBI" id="CHEBI:59789"/>
        <dbReference type="ChEBI" id="CHEBI:90596"/>
        <dbReference type="ChEBI" id="CHEBI:90598"/>
        <dbReference type="EC" id="2.1.1.77"/>
    </reaction>
</comment>
<dbReference type="PROSITE" id="PS01279">
    <property type="entry name" value="PCMT"/>
    <property type="match status" value="1"/>
</dbReference>
<keyword evidence="3 7" id="KW-0963">Cytoplasm</keyword>
<dbReference type="RefSeq" id="WP_237377277.1">
    <property type="nucleotide sequence ID" value="NZ_CP071793.1"/>
</dbReference>
<name>A0A8A4TFX1_SULCO</name>
<proteinExistence type="inferred from homology"/>